<evidence type="ECO:0000256" key="1">
    <source>
        <dbReference type="SAM" id="MobiDB-lite"/>
    </source>
</evidence>
<name>A0A0C3ADN8_PILCF</name>
<feature type="region of interest" description="Disordered" evidence="1">
    <location>
        <begin position="1"/>
        <end position="76"/>
    </location>
</feature>
<dbReference type="EMBL" id="KN833188">
    <property type="protein sequence ID" value="KIM71913.1"/>
    <property type="molecule type" value="Genomic_DNA"/>
</dbReference>
<sequence>MDGIPGDDDFGDDGTRNGDLEDPDDEPPNDDEGPDDQHDNSNDSNHDMQHNLADAIAALARNVQHQGDSPHSKFQEPNPFNVNFAILYLKGIALAHFVNLLIELDLPTWGDDYREFILELKTYFRPLWTWSVKPKVNLKTYP</sequence>
<evidence type="ECO:0000313" key="3">
    <source>
        <dbReference type="Proteomes" id="UP000054166"/>
    </source>
</evidence>
<feature type="compositionally biased region" description="Acidic residues" evidence="1">
    <location>
        <begin position="1"/>
        <end position="12"/>
    </location>
</feature>
<gene>
    <name evidence="2" type="ORF">PILCRDRAFT_16601</name>
</gene>
<evidence type="ECO:0000313" key="2">
    <source>
        <dbReference type="EMBL" id="KIM71913.1"/>
    </source>
</evidence>
<dbReference type="InParanoid" id="A0A0C3ADN8"/>
<keyword evidence="3" id="KW-1185">Reference proteome</keyword>
<organism evidence="2 3">
    <name type="scientific">Piloderma croceum (strain F 1598)</name>
    <dbReference type="NCBI Taxonomy" id="765440"/>
    <lineage>
        <taxon>Eukaryota</taxon>
        <taxon>Fungi</taxon>
        <taxon>Dikarya</taxon>
        <taxon>Basidiomycota</taxon>
        <taxon>Agaricomycotina</taxon>
        <taxon>Agaricomycetes</taxon>
        <taxon>Agaricomycetidae</taxon>
        <taxon>Atheliales</taxon>
        <taxon>Atheliaceae</taxon>
        <taxon>Piloderma</taxon>
    </lineage>
</organism>
<accession>A0A0C3ADN8</accession>
<feature type="compositionally biased region" description="Acidic residues" evidence="1">
    <location>
        <begin position="20"/>
        <end position="34"/>
    </location>
</feature>
<feature type="compositionally biased region" description="Basic and acidic residues" evidence="1">
    <location>
        <begin position="35"/>
        <end position="49"/>
    </location>
</feature>
<proteinExistence type="predicted"/>
<dbReference type="HOGENOM" id="CLU_1816533_0_0_1"/>
<protein>
    <submittedName>
        <fullName evidence="2">Uncharacterized protein</fullName>
    </submittedName>
</protein>
<dbReference type="OrthoDB" id="2691415at2759"/>
<dbReference type="AlphaFoldDB" id="A0A0C3ADN8"/>
<dbReference type="Proteomes" id="UP000054166">
    <property type="component" value="Unassembled WGS sequence"/>
</dbReference>
<dbReference type="STRING" id="765440.A0A0C3ADN8"/>
<reference evidence="3" key="2">
    <citation type="submission" date="2015-01" db="EMBL/GenBank/DDBJ databases">
        <title>Evolutionary Origins and Diversification of the Mycorrhizal Mutualists.</title>
        <authorList>
            <consortium name="DOE Joint Genome Institute"/>
            <consortium name="Mycorrhizal Genomics Consortium"/>
            <person name="Kohler A."/>
            <person name="Kuo A."/>
            <person name="Nagy L.G."/>
            <person name="Floudas D."/>
            <person name="Copeland A."/>
            <person name="Barry K.W."/>
            <person name="Cichocki N."/>
            <person name="Veneault-Fourrey C."/>
            <person name="LaButti K."/>
            <person name="Lindquist E.A."/>
            <person name="Lipzen A."/>
            <person name="Lundell T."/>
            <person name="Morin E."/>
            <person name="Murat C."/>
            <person name="Riley R."/>
            <person name="Ohm R."/>
            <person name="Sun H."/>
            <person name="Tunlid A."/>
            <person name="Henrissat B."/>
            <person name="Grigoriev I.V."/>
            <person name="Hibbett D.S."/>
            <person name="Martin F."/>
        </authorList>
    </citation>
    <scope>NUCLEOTIDE SEQUENCE [LARGE SCALE GENOMIC DNA]</scope>
    <source>
        <strain evidence="3">F 1598</strain>
    </source>
</reference>
<reference evidence="2 3" key="1">
    <citation type="submission" date="2014-04" db="EMBL/GenBank/DDBJ databases">
        <authorList>
            <consortium name="DOE Joint Genome Institute"/>
            <person name="Kuo A."/>
            <person name="Tarkka M."/>
            <person name="Buscot F."/>
            <person name="Kohler A."/>
            <person name="Nagy L.G."/>
            <person name="Floudas D."/>
            <person name="Copeland A."/>
            <person name="Barry K.W."/>
            <person name="Cichocki N."/>
            <person name="Veneault-Fourrey C."/>
            <person name="LaButti K."/>
            <person name="Lindquist E.A."/>
            <person name="Lipzen A."/>
            <person name="Lundell T."/>
            <person name="Morin E."/>
            <person name="Murat C."/>
            <person name="Sun H."/>
            <person name="Tunlid A."/>
            <person name="Henrissat B."/>
            <person name="Grigoriev I.V."/>
            <person name="Hibbett D.S."/>
            <person name="Martin F."/>
            <person name="Nordberg H.P."/>
            <person name="Cantor M.N."/>
            <person name="Hua S.X."/>
        </authorList>
    </citation>
    <scope>NUCLEOTIDE SEQUENCE [LARGE SCALE GENOMIC DNA]</scope>
    <source>
        <strain evidence="2 3">F 1598</strain>
    </source>
</reference>